<dbReference type="Proteomes" id="UP000663852">
    <property type="component" value="Unassembled WGS sequence"/>
</dbReference>
<dbReference type="PANTHER" id="PTHR14942">
    <property type="entry name" value="U11/U12 SMALL NUCLEAR RIBONUCLEOPROTEIN 25 KDA PROTEIN"/>
    <property type="match status" value="1"/>
</dbReference>
<dbReference type="InterPro" id="IPR029071">
    <property type="entry name" value="Ubiquitin-like_domsf"/>
</dbReference>
<evidence type="ECO:0000313" key="4">
    <source>
        <dbReference type="Proteomes" id="UP000663828"/>
    </source>
</evidence>
<dbReference type="EMBL" id="CAJNOJ010000088">
    <property type="protein sequence ID" value="CAF1078728.1"/>
    <property type="molecule type" value="Genomic_DNA"/>
</dbReference>
<dbReference type="PANTHER" id="PTHR14942:SF0">
    <property type="entry name" value="U11_U12 SMALL NUCLEAR RIBONUCLEOPROTEIN 25 KDA PROTEIN"/>
    <property type="match status" value="1"/>
</dbReference>
<reference evidence="2" key="1">
    <citation type="submission" date="2021-02" db="EMBL/GenBank/DDBJ databases">
        <authorList>
            <person name="Nowell W R."/>
        </authorList>
    </citation>
    <scope>NUCLEOTIDE SEQUENCE</scope>
</reference>
<evidence type="ECO:0000313" key="3">
    <source>
        <dbReference type="EMBL" id="CAF1371223.1"/>
    </source>
</evidence>
<organism evidence="2 5">
    <name type="scientific">Adineta ricciae</name>
    <name type="common">Rotifer</name>
    <dbReference type="NCBI Taxonomy" id="249248"/>
    <lineage>
        <taxon>Eukaryota</taxon>
        <taxon>Metazoa</taxon>
        <taxon>Spiralia</taxon>
        <taxon>Gnathifera</taxon>
        <taxon>Rotifera</taxon>
        <taxon>Eurotatoria</taxon>
        <taxon>Bdelloidea</taxon>
        <taxon>Adinetida</taxon>
        <taxon>Adinetidae</taxon>
        <taxon>Adineta</taxon>
    </lineage>
</organism>
<accession>A0A814MGQ3</accession>
<evidence type="ECO:0000313" key="5">
    <source>
        <dbReference type="Proteomes" id="UP000663852"/>
    </source>
</evidence>
<name>A0A814MGQ3_ADIRI</name>
<dbReference type="EMBL" id="CAJNOR010003045">
    <property type="protein sequence ID" value="CAF1371223.1"/>
    <property type="molecule type" value="Genomic_DNA"/>
</dbReference>
<sequence length="118" mass="13986">MSHEEFLNDIYSRLSTIIAKKSSKKTFSKSSPALFISIRRFDNSLINVQIPQDARVFQLKKAITEHFVEKKINWKTIWKKYALSTSDRRQLLNNNRRVQDYGVSTNCELFFVRRHCSK</sequence>
<gene>
    <name evidence="2" type="ORF">EDS130_LOCUS18843</name>
    <name evidence="3" type="ORF">XAT740_LOCUS32552</name>
</gene>
<dbReference type="OrthoDB" id="72819at2759"/>
<keyword evidence="4" id="KW-1185">Reference proteome</keyword>
<dbReference type="Pfam" id="PF18036">
    <property type="entry name" value="Ubiquitin_4"/>
    <property type="match status" value="1"/>
</dbReference>
<dbReference type="Proteomes" id="UP000663828">
    <property type="component" value="Unassembled WGS sequence"/>
</dbReference>
<feature type="domain" description="SNRNP25 ubiquitin-like" evidence="1">
    <location>
        <begin position="36"/>
        <end position="114"/>
    </location>
</feature>
<proteinExistence type="predicted"/>
<dbReference type="AlphaFoldDB" id="A0A814MGQ3"/>
<dbReference type="InterPro" id="IPR039690">
    <property type="entry name" value="SNRNP25"/>
</dbReference>
<evidence type="ECO:0000313" key="2">
    <source>
        <dbReference type="EMBL" id="CAF1078728.1"/>
    </source>
</evidence>
<dbReference type="Gene3D" id="3.10.20.90">
    <property type="entry name" value="Phosphatidylinositol 3-kinase Catalytic Subunit, Chain A, domain 1"/>
    <property type="match status" value="1"/>
</dbReference>
<dbReference type="SUPFAM" id="SSF54236">
    <property type="entry name" value="Ubiquitin-like"/>
    <property type="match status" value="1"/>
</dbReference>
<protein>
    <recommendedName>
        <fullName evidence="1">SNRNP25 ubiquitin-like domain-containing protein</fullName>
    </recommendedName>
</protein>
<dbReference type="InterPro" id="IPR040610">
    <property type="entry name" value="SNRNP25_ubiquitin"/>
</dbReference>
<evidence type="ECO:0000259" key="1">
    <source>
        <dbReference type="Pfam" id="PF18036"/>
    </source>
</evidence>
<comment type="caution">
    <text evidence="2">The sequence shown here is derived from an EMBL/GenBank/DDBJ whole genome shotgun (WGS) entry which is preliminary data.</text>
</comment>
<dbReference type="GO" id="GO:0000398">
    <property type="term" value="P:mRNA splicing, via spliceosome"/>
    <property type="evidence" value="ECO:0007669"/>
    <property type="project" value="InterPro"/>
</dbReference>